<keyword evidence="3" id="KW-1185">Reference proteome</keyword>
<feature type="region of interest" description="Disordered" evidence="1">
    <location>
        <begin position="202"/>
        <end position="249"/>
    </location>
</feature>
<organism evidence="2 3">
    <name type="scientific">Roseateles flavus</name>
    <dbReference type="NCBI Taxonomy" id="3149041"/>
    <lineage>
        <taxon>Bacteria</taxon>
        <taxon>Pseudomonadati</taxon>
        <taxon>Pseudomonadota</taxon>
        <taxon>Betaproteobacteria</taxon>
        <taxon>Burkholderiales</taxon>
        <taxon>Sphaerotilaceae</taxon>
        <taxon>Roseateles</taxon>
    </lineage>
</organism>
<reference evidence="2 3" key="1">
    <citation type="submission" date="2024-05" db="EMBL/GenBank/DDBJ databases">
        <title>Roseateles sp. 2.12 16S ribosomal RNA gene Genome sequencing and assembly.</title>
        <authorList>
            <person name="Woo H."/>
        </authorList>
    </citation>
    <scope>NUCLEOTIDE SEQUENCE [LARGE SCALE GENOMIC DNA]</scope>
    <source>
        <strain evidence="2 3">2.12</strain>
    </source>
</reference>
<dbReference type="RefSeq" id="WP_347608256.1">
    <property type="nucleotide sequence ID" value="NZ_JBDPZC010000002.1"/>
</dbReference>
<comment type="caution">
    <text evidence="2">The sequence shown here is derived from an EMBL/GenBank/DDBJ whole genome shotgun (WGS) entry which is preliminary data.</text>
</comment>
<dbReference type="Proteomes" id="UP001462640">
    <property type="component" value="Unassembled WGS sequence"/>
</dbReference>
<evidence type="ECO:0000313" key="2">
    <source>
        <dbReference type="EMBL" id="MEO3712605.1"/>
    </source>
</evidence>
<proteinExistence type="predicted"/>
<evidence type="ECO:0000256" key="1">
    <source>
        <dbReference type="SAM" id="MobiDB-lite"/>
    </source>
</evidence>
<dbReference type="EMBL" id="JBDPZC010000002">
    <property type="protein sequence ID" value="MEO3712605.1"/>
    <property type="molecule type" value="Genomic_DNA"/>
</dbReference>
<evidence type="ECO:0000313" key="3">
    <source>
        <dbReference type="Proteomes" id="UP001462640"/>
    </source>
</evidence>
<gene>
    <name evidence="2" type="ORF">ABDJ40_07465</name>
</gene>
<name>A0ABV0GC17_9BURK</name>
<sequence>MAKVGHRQGLRPGTLDLTGRQRCQWGQVLRELEAEGQLAASLPEGLGHLPPGSSPEAWIDLAEARGQVLPWLLRQLSLRAHDLKLHTLGRDLGLCVDSRERLQCSPGWRHWTGLDSPAQGLLPGAGALRPALAPTMVLEVWVRRLLCLWQGGAAPASWTPRSLVLDLGSDLLPLDETVVPSDEGSAPAVRWQLAALPRHVADEPPRVEARFRPPRPSSREAGPALPRLQQDGPAAPPPDPALLGQPQAGPVLLLGADPGRPPQLCLVLLQRRGGVWWHDGRPVAMAGGALCLDLQGRLLGYCQPLSLEAVCLLAQPAA</sequence>
<accession>A0ABV0GC17</accession>
<protein>
    <submittedName>
        <fullName evidence="2">Uncharacterized protein</fullName>
    </submittedName>
</protein>
<feature type="compositionally biased region" description="Basic and acidic residues" evidence="1">
    <location>
        <begin position="202"/>
        <end position="211"/>
    </location>
</feature>